<sequence length="834" mass="92788">MIESVQARQRGAYDFESHYNNLCALQDSVPLPAVKAHLSSGVLDINADRVRATDWMPVLNTLQINKSLEYVAVRSFFQPQSDSDDKKSSIIKRKTPAIRSKEITFRLCKALKECLLVSPTLRYVELHGLPLRDGDLQALTKGIMKNTVISHLSLEYCRIGDSGLEILCKGVKNSSNISSINLTGCSLSARGAELIAKIIKHQGMRRHTEAWRDSLRYGQPDLDKMAGLRRITINNNPLVGNQGAQVLAEALKDDLWVKALDMQATGVSTAGAKAFLDVLKYNTTLVVLDLRRNPLIERSLLHSVMEQLMINCSGQETEYQWIEPEEEQPAKQQKPKRRATKVLNNSAGRKTIIKVSPVSAKRWSRSASTVRISRKAILEGMKPIRGLPWRTAARANRFRGFPPEHTPCKTTDDNSEEDSTSVLITHEDSYTEKLLDADNNLNRKDSASILADVKTHEQLREMRVELEQLRRSVENEKLARIEADKRVLHLKLENRKLLDELHLQRLKNELGMGSAGEAERQNESVLESIEASFKMFHSFLDMLQEAGLGELITMAGLDQRQMAFSSNNPTVPPTSGETSSSAFASLAHSFKTASAGAPVYGIDPDKEPTILHTSMKMPRQKENLQPVINAKTNLKGENEISMSHINKDAYKAEKQAADKLYERLVQHTSGVFSSRGVSSTSGGSSRVLGSISATPKEVLGEALTERAPSLSPTPQDDNYHSSSLEHLTVLQQDPTLIQNPAKPEKKGEETERPVPTPRHKTYHGTGWEKKDTVDSIDETTGISSGRRVPSHASEASYSMDSFEHSYVTENGEVVVLGEDDLPHSQSLNHSREEF</sequence>
<keyword evidence="1" id="KW-0175">Coiled coil</keyword>
<dbReference type="SUPFAM" id="SSF52047">
    <property type="entry name" value="RNI-like"/>
    <property type="match status" value="1"/>
</dbReference>
<dbReference type="SMART" id="SM00368">
    <property type="entry name" value="LRR_RI"/>
    <property type="match status" value="5"/>
</dbReference>
<dbReference type="EMBL" id="PZQS01000002">
    <property type="protein sequence ID" value="PVD36288.1"/>
    <property type="molecule type" value="Genomic_DNA"/>
</dbReference>
<evidence type="ECO:0000313" key="4">
    <source>
        <dbReference type="Proteomes" id="UP000245119"/>
    </source>
</evidence>
<dbReference type="InterPro" id="IPR026212">
    <property type="entry name" value="Cep78"/>
</dbReference>
<feature type="region of interest" description="Disordered" evidence="2">
    <location>
        <begin position="729"/>
        <end position="766"/>
    </location>
</feature>
<dbReference type="GO" id="GO:0044782">
    <property type="term" value="P:cilium organization"/>
    <property type="evidence" value="ECO:0007669"/>
    <property type="project" value="TreeGrafter"/>
</dbReference>
<dbReference type="PRINTS" id="PR02062">
    <property type="entry name" value="CENTROSOME78"/>
</dbReference>
<comment type="caution">
    <text evidence="3">The sequence shown here is derived from an EMBL/GenBank/DDBJ whole genome shotgun (WGS) entry which is preliminary data.</text>
</comment>
<dbReference type="FunFam" id="3.80.10.10:FF:000948">
    <property type="entry name" value="Centrosomal protein 78"/>
    <property type="match status" value="1"/>
</dbReference>
<dbReference type="InterPro" id="IPR001611">
    <property type="entry name" value="Leu-rich_rpt"/>
</dbReference>
<feature type="region of interest" description="Disordered" evidence="2">
    <location>
        <begin position="398"/>
        <end position="418"/>
    </location>
</feature>
<dbReference type="OrthoDB" id="78308at2759"/>
<feature type="compositionally biased region" description="Basic and acidic residues" evidence="2">
    <location>
        <begin position="742"/>
        <end position="752"/>
    </location>
</feature>
<dbReference type="Pfam" id="PF13516">
    <property type="entry name" value="LRR_6"/>
    <property type="match status" value="1"/>
</dbReference>
<proteinExistence type="predicted"/>
<dbReference type="OMA" id="ITMNCNT"/>
<dbReference type="FunFam" id="3.80.10.10:FF:000070">
    <property type="entry name" value="Centrosomal protein of 78 kDa"/>
    <property type="match status" value="1"/>
</dbReference>
<dbReference type="PANTHER" id="PTHR24110">
    <property type="entry name" value="CENTROSOMAL PROTEIN OF 78 KDA"/>
    <property type="match status" value="1"/>
</dbReference>
<accession>A0A2T7PS97</accession>
<dbReference type="STRING" id="400727.A0A2T7PS97"/>
<evidence type="ECO:0000256" key="1">
    <source>
        <dbReference type="SAM" id="Coils"/>
    </source>
</evidence>
<evidence type="ECO:0000256" key="2">
    <source>
        <dbReference type="SAM" id="MobiDB-lite"/>
    </source>
</evidence>
<feature type="region of interest" description="Disordered" evidence="2">
    <location>
        <begin position="673"/>
        <end position="692"/>
    </location>
</feature>
<dbReference type="InterPro" id="IPR032675">
    <property type="entry name" value="LRR_dom_sf"/>
</dbReference>
<dbReference type="Gene3D" id="3.80.10.10">
    <property type="entry name" value="Ribonuclease Inhibitor"/>
    <property type="match status" value="2"/>
</dbReference>
<dbReference type="GO" id="GO:0036064">
    <property type="term" value="C:ciliary basal body"/>
    <property type="evidence" value="ECO:0007669"/>
    <property type="project" value="TreeGrafter"/>
</dbReference>
<dbReference type="AlphaFoldDB" id="A0A2T7PS97"/>
<dbReference type="PANTHER" id="PTHR24110:SF3">
    <property type="entry name" value="CENTROSOMAL PROTEIN OF 78 KDA"/>
    <property type="match status" value="1"/>
</dbReference>
<keyword evidence="4" id="KW-1185">Reference proteome</keyword>
<evidence type="ECO:0000313" key="3">
    <source>
        <dbReference type="EMBL" id="PVD36288.1"/>
    </source>
</evidence>
<feature type="compositionally biased region" description="Polar residues" evidence="2">
    <location>
        <begin position="729"/>
        <end position="738"/>
    </location>
</feature>
<name>A0A2T7PS97_POMCA</name>
<dbReference type="GO" id="GO:0005813">
    <property type="term" value="C:centrosome"/>
    <property type="evidence" value="ECO:0007669"/>
    <property type="project" value="TreeGrafter"/>
</dbReference>
<organism evidence="3 4">
    <name type="scientific">Pomacea canaliculata</name>
    <name type="common">Golden apple snail</name>
    <dbReference type="NCBI Taxonomy" id="400727"/>
    <lineage>
        <taxon>Eukaryota</taxon>
        <taxon>Metazoa</taxon>
        <taxon>Spiralia</taxon>
        <taxon>Lophotrochozoa</taxon>
        <taxon>Mollusca</taxon>
        <taxon>Gastropoda</taxon>
        <taxon>Caenogastropoda</taxon>
        <taxon>Architaenioglossa</taxon>
        <taxon>Ampullarioidea</taxon>
        <taxon>Ampullariidae</taxon>
        <taxon>Pomacea</taxon>
    </lineage>
</organism>
<protein>
    <recommendedName>
        <fullName evidence="5">Centrosomal protein of 78 kDa</fullName>
    </recommendedName>
</protein>
<evidence type="ECO:0008006" key="5">
    <source>
        <dbReference type="Google" id="ProtNLM"/>
    </source>
</evidence>
<feature type="coiled-coil region" evidence="1">
    <location>
        <begin position="456"/>
        <end position="486"/>
    </location>
</feature>
<reference evidence="3 4" key="1">
    <citation type="submission" date="2018-04" db="EMBL/GenBank/DDBJ databases">
        <title>The genome of golden apple snail Pomacea canaliculata provides insight into stress tolerance and invasive adaptation.</title>
        <authorList>
            <person name="Liu C."/>
            <person name="Liu B."/>
            <person name="Ren Y."/>
            <person name="Zhang Y."/>
            <person name="Wang H."/>
            <person name="Li S."/>
            <person name="Jiang F."/>
            <person name="Yin L."/>
            <person name="Zhang G."/>
            <person name="Qian W."/>
            <person name="Fan W."/>
        </authorList>
    </citation>
    <scope>NUCLEOTIDE SEQUENCE [LARGE SCALE GENOMIC DNA]</scope>
    <source>
        <strain evidence="3">SZHN2017</strain>
        <tissue evidence="3">Muscle</tissue>
    </source>
</reference>
<feature type="compositionally biased region" description="Low complexity" evidence="2">
    <location>
        <begin position="673"/>
        <end position="690"/>
    </location>
</feature>
<dbReference type="Proteomes" id="UP000245119">
    <property type="component" value="Linkage Group LG2"/>
</dbReference>
<gene>
    <name evidence="3" type="ORF">C0Q70_03266</name>
</gene>